<keyword evidence="3" id="KW-1185">Reference proteome</keyword>
<dbReference type="PANTHER" id="PTHR43591">
    <property type="entry name" value="METHYLTRANSFERASE"/>
    <property type="match status" value="1"/>
</dbReference>
<gene>
    <name evidence="2" type="ORF">A9Z42_0012330</name>
</gene>
<evidence type="ECO:0000313" key="2">
    <source>
        <dbReference type="EMBL" id="OTA00940.1"/>
    </source>
</evidence>
<proteinExistence type="inferred from homology"/>
<dbReference type="InterPro" id="IPR029063">
    <property type="entry name" value="SAM-dependent_MTases_sf"/>
</dbReference>
<keyword evidence="2" id="KW-0808">Transferase</keyword>
<dbReference type="GO" id="GO:0008168">
    <property type="term" value="F:methyltransferase activity"/>
    <property type="evidence" value="ECO:0007669"/>
    <property type="project" value="UniProtKB-KW"/>
</dbReference>
<evidence type="ECO:0000313" key="3">
    <source>
        <dbReference type="Proteomes" id="UP000219286"/>
    </source>
</evidence>
<protein>
    <submittedName>
        <fullName evidence="2">SAM-dependent methyltransferase</fullName>
    </submittedName>
</protein>
<dbReference type="Proteomes" id="UP000219286">
    <property type="component" value="Unassembled WGS sequence"/>
</dbReference>
<dbReference type="PANTHER" id="PTHR43591:SF50">
    <property type="entry name" value="METHYLTRANSFERASE DOMAIN-CONTAINING PROTEIN-RELATED"/>
    <property type="match status" value="1"/>
</dbReference>
<comment type="caution">
    <text evidence="2">The sequence shown here is derived from an EMBL/GenBank/DDBJ whole genome shotgun (WGS) entry which is preliminary data.</text>
</comment>
<accession>A0A2H2ZBL0</accession>
<name>A0A2H2ZBL0_TRIPA</name>
<reference evidence="2 3" key="1">
    <citation type="journal article" date="2015" name="Genome Announc.">
        <title>Genome sequence and annotation of Trichoderma parareesei, the ancestor of the cellulase producer Trichoderma reesei.</title>
        <authorList>
            <person name="Yang D."/>
            <person name="Pomraning K."/>
            <person name="Kopchinskiy A."/>
            <person name="Karimi Aghcheh R."/>
            <person name="Atanasova L."/>
            <person name="Chenthamara K."/>
            <person name="Baker S.E."/>
            <person name="Zhang R."/>
            <person name="Shen Q."/>
            <person name="Freitag M."/>
            <person name="Kubicek C.P."/>
            <person name="Druzhinina I.S."/>
        </authorList>
    </citation>
    <scope>NUCLEOTIDE SEQUENCE [LARGE SCALE GENOMIC DNA]</scope>
    <source>
        <strain evidence="2 3">CBS 125925</strain>
    </source>
</reference>
<comment type="similarity">
    <text evidence="1">Belongs to the methyltransferase superfamily. LaeA methyltransferase family.</text>
</comment>
<dbReference type="CDD" id="cd02440">
    <property type="entry name" value="AdoMet_MTases"/>
    <property type="match status" value="1"/>
</dbReference>
<dbReference type="AlphaFoldDB" id="A0A2H2ZBL0"/>
<keyword evidence="2" id="KW-0489">Methyltransferase</keyword>
<dbReference type="SUPFAM" id="SSF53335">
    <property type="entry name" value="S-adenosyl-L-methionine-dependent methyltransferases"/>
    <property type="match status" value="1"/>
</dbReference>
<organism evidence="2 3">
    <name type="scientific">Trichoderma parareesei</name>
    <name type="common">Filamentous fungus</name>
    <dbReference type="NCBI Taxonomy" id="858221"/>
    <lineage>
        <taxon>Eukaryota</taxon>
        <taxon>Fungi</taxon>
        <taxon>Dikarya</taxon>
        <taxon>Ascomycota</taxon>
        <taxon>Pezizomycotina</taxon>
        <taxon>Sordariomycetes</taxon>
        <taxon>Hypocreomycetidae</taxon>
        <taxon>Hypocreales</taxon>
        <taxon>Hypocreaceae</taxon>
        <taxon>Trichoderma</taxon>
    </lineage>
</organism>
<sequence>MLVKKLCSDQLLHPAVQQSVASRSSIRVADVATGTAIWLTELSDALPADSQLLGFDISADQYPPEEWLPGNISLHEQDAFKPFSPELLGSFDVVHLRFVITLLNAGNIRPLLDNLKTLLKPGGFLQWLDFDPRSARAIATRPDMHMPRTESVVSIMRKAQPDVDSWILQNSDLLETAGLNAIAYERLQLRNYLRPVWNHCHIMGMEELSRRMNRGEDKPSPLQQQIKDLEAEFAQGASVDAEWFIMVGQMPDKQE</sequence>
<dbReference type="EMBL" id="LFMI01000167">
    <property type="protein sequence ID" value="OTA00940.1"/>
    <property type="molecule type" value="Genomic_DNA"/>
</dbReference>
<evidence type="ECO:0000256" key="1">
    <source>
        <dbReference type="ARBA" id="ARBA00038158"/>
    </source>
</evidence>
<dbReference type="Gene3D" id="3.40.50.150">
    <property type="entry name" value="Vaccinia Virus protein VP39"/>
    <property type="match status" value="1"/>
</dbReference>
<dbReference type="Pfam" id="PF13489">
    <property type="entry name" value="Methyltransf_23"/>
    <property type="match status" value="1"/>
</dbReference>
<dbReference type="GO" id="GO:0032259">
    <property type="term" value="P:methylation"/>
    <property type="evidence" value="ECO:0007669"/>
    <property type="project" value="UniProtKB-KW"/>
</dbReference>